<sequence>MPLLYYWKPENYYRDLDFGASYHLNQKNPLLHEIEVGDSLWAITRNRKTGRYVLAAELVIKAKTFNPEGFRYGKYRIWGSLAASRYFDINNQPDAEPIVRALTSIKANATFLGQAFQGYAAVRRLARADHLILLEASRDYGLEKRADNKISEQNLEGALLYGKPQDIQSLVEEEAVGLSPKQQEYLFTQAPARNRQFAEELQLLYVGRCQICQWDPLSIYGFNLCHAHHIQWLSRGGTDGIENMILVCPNHHGAIHRGDAPLDFGSRSFLFEQHSEKITLNHHLSF</sequence>
<dbReference type="GO" id="GO:0008270">
    <property type="term" value="F:zinc ion binding"/>
    <property type="evidence" value="ECO:0007669"/>
    <property type="project" value="InterPro"/>
</dbReference>
<dbReference type="CDD" id="cd00085">
    <property type="entry name" value="HNHc"/>
    <property type="match status" value="1"/>
</dbReference>
<accession>A0A4Z0QA83</accession>
<organism evidence="2 3">
    <name type="scientific">Hymenobacter aquaticus</name>
    <dbReference type="NCBI Taxonomy" id="1867101"/>
    <lineage>
        <taxon>Bacteria</taxon>
        <taxon>Pseudomonadati</taxon>
        <taxon>Bacteroidota</taxon>
        <taxon>Cytophagia</taxon>
        <taxon>Cytophagales</taxon>
        <taxon>Hymenobacteraceae</taxon>
        <taxon>Hymenobacter</taxon>
    </lineage>
</organism>
<feature type="domain" description="HNH" evidence="1">
    <location>
        <begin position="209"/>
        <end position="257"/>
    </location>
</feature>
<dbReference type="Proteomes" id="UP000297549">
    <property type="component" value="Unassembled WGS sequence"/>
</dbReference>
<protein>
    <recommendedName>
        <fullName evidence="1">HNH domain-containing protein</fullName>
    </recommendedName>
</protein>
<dbReference type="RefSeq" id="WP_135463540.1">
    <property type="nucleotide sequence ID" value="NZ_SRLC01000001.1"/>
</dbReference>
<evidence type="ECO:0000259" key="1">
    <source>
        <dbReference type="Pfam" id="PF01844"/>
    </source>
</evidence>
<dbReference type="GO" id="GO:0004519">
    <property type="term" value="F:endonuclease activity"/>
    <property type="evidence" value="ECO:0007669"/>
    <property type="project" value="InterPro"/>
</dbReference>
<dbReference type="GO" id="GO:0003676">
    <property type="term" value="F:nucleic acid binding"/>
    <property type="evidence" value="ECO:0007669"/>
    <property type="project" value="InterPro"/>
</dbReference>
<gene>
    <name evidence="2" type="ORF">E5K00_12445</name>
</gene>
<proteinExistence type="predicted"/>
<name>A0A4Z0QA83_9BACT</name>
<dbReference type="InterPro" id="IPR002711">
    <property type="entry name" value="HNH"/>
</dbReference>
<evidence type="ECO:0000313" key="2">
    <source>
        <dbReference type="EMBL" id="TGE25961.1"/>
    </source>
</evidence>
<dbReference type="EMBL" id="SRLC01000001">
    <property type="protein sequence ID" value="TGE25961.1"/>
    <property type="molecule type" value="Genomic_DNA"/>
</dbReference>
<dbReference type="Pfam" id="PF01844">
    <property type="entry name" value="HNH"/>
    <property type="match status" value="1"/>
</dbReference>
<dbReference type="InterPro" id="IPR003615">
    <property type="entry name" value="HNH_nuc"/>
</dbReference>
<evidence type="ECO:0000313" key="3">
    <source>
        <dbReference type="Proteomes" id="UP000297549"/>
    </source>
</evidence>
<keyword evidence="3" id="KW-1185">Reference proteome</keyword>
<reference evidence="2 3" key="1">
    <citation type="submission" date="2019-04" db="EMBL/GenBank/DDBJ databases">
        <authorList>
            <person name="Feng G."/>
            <person name="Zhang J."/>
            <person name="Zhu H."/>
        </authorList>
    </citation>
    <scope>NUCLEOTIDE SEQUENCE [LARGE SCALE GENOMIC DNA]</scope>
    <source>
        <strain evidence="2 3">JCM 31653</strain>
    </source>
</reference>
<dbReference type="Gene3D" id="1.10.30.50">
    <property type="match status" value="1"/>
</dbReference>
<comment type="caution">
    <text evidence="2">The sequence shown here is derived from an EMBL/GenBank/DDBJ whole genome shotgun (WGS) entry which is preliminary data.</text>
</comment>
<dbReference type="OrthoDB" id="67788at2"/>
<dbReference type="AlphaFoldDB" id="A0A4Z0QA83"/>